<feature type="signal peptide" evidence="3">
    <location>
        <begin position="1"/>
        <end position="23"/>
    </location>
</feature>
<sequence>MNRLCAAAALTLLPVLTGGCVVAAVPIVAGGVMARDQLKGEGKTRKAKKDERRDQGEPVGMRTAEGRAALAAIEGKRITQPRPGMLPVPGGAPVPGTLPPPSGDGMTAGTGEAAAYSLQAYQALWNHLTLQVERRRKGEPLQSVVLMPGTTLDAPRYSSCGSKPLAVIFDLDESADKAAVPDAPWRRWKGDGSDAVTATPGAVEGIDAARREGIAVIFTTRRSPESAPGVTGLLDHLGFGRFEPGRTLILAGGAETGKGDEQVRQVIAAGYCVVALVGDSLNDFSTLFEVTNDAAKRQTAATETMVAPLWGSGWFILPNPVRSVAALQNQ</sequence>
<dbReference type="RefSeq" id="WP_075152117.1">
    <property type="nucleotide sequence ID" value="NZ_CP018820.1"/>
</dbReference>
<dbReference type="STRING" id="93064.BRX40_14720"/>
<evidence type="ECO:0000313" key="5">
    <source>
        <dbReference type="EMBL" id="RSV02723.1"/>
    </source>
</evidence>
<proteinExistence type="predicted"/>
<reference evidence="5 7" key="3">
    <citation type="submission" date="2018-07" db="EMBL/GenBank/DDBJ databases">
        <title>Genomic and Epidemiologic Investigation of an Indolent Hospital Outbreak.</title>
        <authorList>
            <person name="Johnson R.C."/>
            <person name="Deming C."/>
            <person name="Conlan S."/>
            <person name="Zellmer C.J."/>
            <person name="Michelin A.V."/>
            <person name="Lee-Lin S."/>
            <person name="Thomas P.J."/>
            <person name="Park M."/>
            <person name="Weingarten R.A."/>
            <person name="Less J."/>
            <person name="Dekker J.P."/>
            <person name="Frank K.M."/>
            <person name="Musser K.A."/>
            <person name="Mcquiston J.R."/>
            <person name="Henderson D.K."/>
            <person name="Lau A.F."/>
            <person name="Palmore T.N."/>
            <person name="Segre J.A."/>
        </authorList>
    </citation>
    <scope>NUCLEOTIDE SEQUENCE [LARGE SCALE GENOMIC DNA]</scope>
    <source>
        <strain evidence="5 7">SK-NIH.Env10_0317</strain>
    </source>
</reference>
<organism evidence="4 6">
    <name type="scientific">Sphingomonas koreensis</name>
    <dbReference type="NCBI Taxonomy" id="93064"/>
    <lineage>
        <taxon>Bacteria</taxon>
        <taxon>Pseudomonadati</taxon>
        <taxon>Pseudomonadota</taxon>
        <taxon>Alphaproteobacteria</taxon>
        <taxon>Sphingomonadales</taxon>
        <taxon>Sphingomonadaceae</taxon>
        <taxon>Sphingomonas</taxon>
    </lineage>
</organism>
<dbReference type="KEGG" id="skr:BRX40_14720"/>
<reference evidence="4" key="1">
    <citation type="submission" date="2016-12" db="EMBL/GenBank/DDBJ databases">
        <title>Whole genome sequencing of Sphingomonas koreensis.</title>
        <authorList>
            <person name="Conlan S."/>
            <person name="Thomas P.J."/>
            <person name="Mullikin J."/>
            <person name="Palmore T.N."/>
            <person name="Frank K.M."/>
            <person name="Segre J.A."/>
        </authorList>
    </citation>
    <scope>NUCLEOTIDE SEQUENCE</scope>
    <source>
        <strain evidence="4">ABOJV</strain>
    </source>
</reference>
<feature type="compositionally biased region" description="Basic and acidic residues" evidence="2">
    <location>
        <begin position="38"/>
        <end position="56"/>
    </location>
</feature>
<keyword evidence="1 3" id="KW-0732">Signal</keyword>
<accession>A0A1L6JC53</accession>
<dbReference type="EMBL" id="CP018820">
    <property type="protein sequence ID" value="APR53512.1"/>
    <property type="molecule type" value="Genomic_DNA"/>
</dbReference>
<dbReference type="PROSITE" id="PS51257">
    <property type="entry name" value="PROKAR_LIPOPROTEIN"/>
    <property type="match status" value="1"/>
</dbReference>
<dbReference type="SUPFAM" id="SSF56784">
    <property type="entry name" value="HAD-like"/>
    <property type="match status" value="1"/>
</dbReference>
<evidence type="ECO:0000256" key="1">
    <source>
        <dbReference type="ARBA" id="ARBA00022729"/>
    </source>
</evidence>
<evidence type="ECO:0000313" key="4">
    <source>
        <dbReference type="EMBL" id="APR53512.1"/>
    </source>
</evidence>
<protein>
    <submittedName>
        <fullName evidence="5">Acid phosphatase</fullName>
    </submittedName>
</protein>
<dbReference type="Pfam" id="PF03767">
    <property type="entry name" value="Acid_phosphat_B"/>
    <property type="match status" value="1"/>
</dbReference>
<dbReference type="OrthoDB" id="193314at2"/>
<evidence type="ECO:0000256" key="2">
    <source>
        <dbReference type="SAM" id="MobiDB-lite"/>
    </source>
</evidence>
<feature type="chain" id="PRO_5041797919" evidence="3">
    <location>
        <begin position="24"/>
        <end position="330"/>
    </location>
</feature>
<dbReference type="InterPro" id="IPR005519">
    <property type="entry name" value="Acid_phosphat_B-like"/>
</dbReference>
<dbReference type="AlphaFoldDB" id="A0A1L6JC53"/>
<name>A0A1L6JC53_9SPHN</name>
<dbReference type="Proteomes" id="UP000286681">
    <property type="component" value="Unassembled WGS sequence"/>
</dbReference>
<gene>
    <name evidence="4" type="ORF">BRX40_14720</name>
    <name evidence="5" type="ORF">CA257_12630</name>
</gene>
<evidence type="ECO:0000256" key="3">
    <source>
        <dbReference type="SAM" id="SignalP"/>
    </source>
</evidence>
<feature type="region of interest" description="Disordered" evidence="2">
    <location>
        <begin position="38"/>
        <end position="61"/>
    </location>
</feature>
<dbReference type="EMBL" id="QQWO01000009">
    <property type="protein sequence ID" value="RSV02723.1"/>
    <property type="molecule type" value="Genomic_DNA"/>
</dbReference>
<keyword evidence="6" id="KW-1185">Reference proteome</keyword>
<dbReference type="Proteomes" id="UP000185161">
    <property type="component" value="Chromosome"/>
</dbReference>
<dbReference type="GeneID" id="44133817"/>
<evidence type="ECO:0000313" key="6">
    <source>
        <dbReference type="Proteomes" id="UP000185161"/>
    </source>
</evidence>
<dbReference type="InterPro" id="IPR023214">
    <property type="entry name" value="HAD_sf"/>
</dbReference>
<dbReference type="Gene3D" id="3.40.50.1000">
    <property type="entry name" value="HAD superfamily/HAD-like"/>
    <property type="match status" value="1"/>
</dbReference>
<dbReference type="InterPro" id="IPR036412">
    <property type="entry name" value="HAD-like_sf"/>
</dbReference>
<reference evidence="6" key="2">
    <citation type="submission" date="2016-12" db="EMBL/GenBank/DDBJ databases">
        <title>Whole genome sequencing of Sphingomonas sp. ABOJV.</title>
        <authorList>
            <person name="Conlan S."/>
            <person name="Thomas P.J."/>
            <person name="Mullikin J."/>
            <person name="Palmore T.N."/>
            <person name="Frank K.M."/>
            <person name="Segre J.A."/>
        </authorList>
    </citation>
    <scope>NUCLEOTIDE SEQUENCE [LARGE SCALE GENOMIC DNA]</scope>
    <source>
        <strain evidence="6">ABOJV</strain>
    </source>
</reference>
<evidence type="ECO:0000313" key="7">
    <source>
        <dbReference type="Proteomes" id="UP000286681"/>
    </source>
</evidence>